<feature type="repeat" description="LDL-receptor class B" evidence="6">
    <location>
        <begin position="33"/>
        <end position="77"/>
    </location>
</feature>
<dbReference type="InterPro" id="IPR050778">
    <property type="entry name" value="Cueball_EGF_LRP_Nidogen"/>
</dbReference>
<keyword evidence="5" id="KW-0325">Glycoprotein</keyword>
<keyword evidence="2" id="KW-0732">Signal</keyword>
<keyword evidence="3" id="KW-0677">Repeat</keyword>
<dbReference type="Proteomes" id="UP000094527">
    <property type="component" value="Unassembled WGS sequence"/>
</dbReference>
<evidence type="ECO:0000256" key="2">
    <source>
        <dbReference type="ARBA" id="ARBA00022729"/>
    </source>
</evidence>
<evidence type="ECO:0000256" key="1">
    <source>
        <dbReference type="ARBA" id="ARBA00022536"/>
    </source>
</evidence>
<sequence length="466" mass="51810">MISRSSTGRERMYPITKNDEGRPVDVAYDARNNLVYWTDASPHAETIYRATLDGKNTSIVADSGLLLPEGIAFDWITGNIYFADSNLSHIAVCRNDSTFCSVLIQETIDKPRGIALHPNQGIMFWTDWGNSPAIMRAGMDGSSPVAIVFTNLKWPNGITVDQGNSRIYWADANLDPNQPIQRTNPCENARCSHICTISPIKSFSCFCPVGMILDKTIKSCVEPDDLVKLVIAFKSTIKTMRFNSIGTEVFDSIVLPKIKSVSAVVYNPINNTVILSDTGAKKIYEYSFKTKRLSVLIDQHLDSVKGMDIDPVGENLYWIDAGKQTVEVMSFRTRARAIIMHGVDSLLDILVVPQIRSLFIAGMDKSGGKIYKVQMNGNSSSVILNLSDKEAFALTYDSDSGNILWADKVNRSIETLSPDGQSNYVTVNQAGAPFDIVKYGNQIFWTDMFTQEVKFYTFDGSNYVRP</sequence>
<keyword evidence="8" id="KW-0675">Receptor</keyword>
<dbReference type="SUPFAM" id="SSF57196">
    <property type="entry name" value="EGF/Laminin"/>
    <property type="match status" value="1"/>
</dbReference>
<name>A0A1D2MB83_ORCCI</name>
<comment type="caution">
    <text evidence="8">The sequence shown here is derived from an EMBL/GenBank/DDBJ whole genome shotgun (WGS) entry which is preliminary data.</text>
</comment>
<evidence type="ECO:0000313" key="8">
    <source>
        <dbReference type="EMBL" id="ODM90172.1"/>
    </source>
</evidence>
<keyword evidence="8" id="KW-0449">Lipoprotein</keyword>
<keyword evidence="1" id="KW-0245">EGF-like domain</keyword>
<dbReference type="InterPro" id="IPR000742">
    <property type="entry name" value="EGF"/>
</dbReference>
<evidence type="ECO:0000256" key="3">
    <source>
        <dbReference type="ARBA" id="ARBA00022737"/>
    </source>
</evidence>
<accession>A0A1D2MB83</accession>
<gene>
    <name evidence="8" type="ORF">Ocin01_16512</name>
</gene>
<dbReference type="OMA" id="QRTNESE"/>
<protein>
    <submittedName>
        <fullName evidence="8">Low-density lipoprotein receptor-related protein 4</fullName>
    </submittedName>
</protein>
<dbReference type="SUPFAM" id="SSF63825">
    <property type="entry name" value="YWTD domain"/>
    <property type="match status" value="2"/>
</dbReference>
<dbReference type="FunFam" id="2.120.10.30:FF:000241">
    <property type="entry name" value="Low-density lipoprotein receptor-related protein 6"/>
    <property type="match status" value="1"/>
</dbReference>
<dbReference type="InterPro" id="IPR011042">
    <property type="entry name" value="6-blade_b-propeller_TolB-like"/>
</dbReference>
<evidence type="ECO:0000256" key="6">
    <source>
        <dbReference type="PROSITE-ProRule" id="PRU00461"/>
    </source>
</evidence>
<dbReference type="Gene3D" id="2.10.25.10">
    <property type="entry name" value="Laminin"/>
    <property type="match status" value="1"/>
</dbReference>
<dbReference type="Pfam" id="PF00058">
    <property type="entry name" value="Ldl_recept_b"/>
    <property type="match status" value="2"/>
</dbReference>
<evidence type="ECO:0000256" key="4">
    <source>
        <dbReference type="ARBA" id="ARBA00023157"/>
    </source>
</evidence>
<proteinExistence type="predicted"/>
<feature type="repeat" description="LDL-receptor class B" evidence="6">
    <location>
        <begin position="121"/>
        <end position="164"/>
    </location>
</feature>
<dbReference type="SMART" id="SM00181">
    <property type="entry name" value="EGF"/>
    <property type="match status" value="1"/>
</dbReference>
<dbReference type="OrthoDB" id="8831087at2759"/>
<keyword evidence="4" id="KW-1015">Disulfide bond</keyword>
<dbReference type="PROSITE" id="PS51120">
    <property type="entry name" value="LDLRB"/>
    <property type="match status" value="2"/>
</dbReference>
<dbReference type="PANTHER" id="PTHR46513">
    <property type="entry name" value="VITELLOGENIN RECEPTOR-LIKE PROTEIN-RELATED-RELATED"/>
    <property type="match status" value="1"/>
</dbReference>
<dbReference type="STRING" id="48709.A0A1D2MB83"/>
<feature type="domain" description="EGF-like" evidence="7">
    <location>
        <begin position="185"/>
        <end position="221"/>
    </location>
</feature>
<dbReference type="EMBL" id="LJIJ01002128">
    <property type="protein sequence ID" value="ODM90172.1"/>
    <property type="molecule type" value="Genomic_DNA"/>
</dbReference>
<evidence type="ECO:0000259" key="7">
    <source>
        <dbReference type="SMART" id="SM00181"/>
    </source>
</evidence>
<keyword evidence="9" id="KW-1185">Reference proteome</keyword>
<dbReference type="InterPro" id="IPR000033">
    <property type="entry name" value="LDLR_classB_rpt"/>
</dbReference>
<dbReference type="Gene3D" id="2.120.10.30">
    <property type="entry name" value="TolB, C-terminal domain"/>
    <property type="match status" value="2"/>
</dbReference>
<evidence type="ECO:0000313" key="9">
    <source>
        <dbReference type="Proteomes" id="UP000094527"/>
    </source>
</evidence>
<reference evidence="8 9" key="1">
    <citation type="journal article" date="2016" name="Genome Biol. Evol.">
        <title>Gene Family Evolution Reflects Adaptation to Soil Environmental Stressors in the Genome of the Collembolan Orchesella cincta.</title>
        <authorList>
            <person name="Faddeeva-Vakhrusheva A."/>
            <person name="Derks M.F."/>
            <person name="Anvar S.Y."/>
            <person name="Agamennone V."/>
            <person name="Suring W."/>
            <person name="Smit S."/>
            <person name="van Straalen N.M."/>
            <person name="Roelofs D."/>
        </authorList>
    </citation>
    <scope>NUCLEOTIDE SEQUENCE [LARGE SCALE GENOMIC DNA]</scope>
    <source>
        <tissue evidence="8">Mixed pool</tissue>
    </source>
</reference>
<dbReference type="AlphaFoldDB" id="A0A1D2MB83"/>
<evidence type="ECO:0000256" key="5">
    <source>
        <dbReference type="ARBA" id="ARBA00023180"/>
    </source>
</evidence>
<organism evidence="8 9">
    <name type="scientific">Orchesella cincta</name>
    <name type="common">Springtail</name>
    <name type="synonym">Podura cincta</name>
    <dbReference type="NCBI Taxonomy" id="48709"/>
    <lineage>
        <taxon>Eukaryota</taxon>
        <taxon>Metazoa</taxon>
        <taxon>Ecdysozoa</taxon>
        <taxon>Arthropoda</taxon>
        <taxon>Hexapoda</taxon>
        <taxon>Collembola</taxon>
        <taxon>Entomobryomorpha</taxon>
        <taxon>Entomobryoidea</taxon>
        <taxon>Orchesellidae</taxon>
        <taxon>Orchesellinae</taxon>
        <taxon>Orchesella</taxon>
    </lineage>
</organism>
<dbReference type="SMART" id="SM00135">
    <property type="entry name" value="LY"/>
    <property type="match status" value="6"/>
</dbReference>